<dbReference type="RefSeq" id="XP_014673172.1">
    <property type="nucleotide sequence ID" value="XM_014817686.1"/>
</dbReference>
<keyword evidence="3" id="KW-0479">Metal-binding</keyword>
<accession>A0ABM1ELV1</accession>
<evidence type="ECO:0000256" key="3">
    <source>
        <dbReference type="ARBA" id="ARBA00022723"/>
    </source>
</evidence>
<evidence type="ECO:0000256" key="6">
    <source>
        <dbReference type="SAM" id="MobiDB-lite"/>
    </source>
</evidence>
<keyword evidence="7" id="KW-1185">Reference proteome</keyword>
<evidence type="ECO:0000256" key="5">
    <source>
        <dbReference type="ARBA" id="ARBA00023004"/>
    </source>
</evidence>
<comment type="similarity">
    <text evidence="2">Belongs to the carotenoid oxygenase family.</text>
</comment>
<dbReference type="PANTHER" id="PTHR10543">
    <property type="entry name" value="BETA-CAROTENE DIOXYGENASE"/>
    <property type="match status" value="1"/>
</dbReference>
<evidence type="ECO:0000313" key="9">
    <source>
        <dbReference type="RefSeq" id="XP_014673173.1"/>
    </source>
</evidence>
<evidence type="ECO:0000313" key="7">
    <source>
        <dbReference type="Proteomes" id="UP000695022"/>
    </source>
</evidence>
<gene>
    <name evidence="8 9" type="primary">LOC106813529</name>
</gene>
<feature type="compositionally biased region" description="Basic and acidic residues" evidence="6">
    <location>
        <begin position="23"/>
        <end position="35"/>
    </location>
</feature>
<keyword evidence="4" id="KW-0560">Oxidoreductase</keyword>
<evidence type="ECO:0000313" key="8">
    <source>
        <dbReference type="RefSeq" id="XP_014673172.1"/>
    </source>
</evidence>
<evidence type="ECO:0000256" key="1">
    <source>
        <dbReference type="ARBA" id="ARBA00001954"/>
    </source>
</evidence>
<dbReference type="InterPro" id="IPR004294">
    <property type="entry name" value="Carotenoid_Oase"/>
</dbReference>
<sequence length="553" mass="63377">MRFMNDSKTNWSENEEELLSSDRPNKDGYQEETDPRRVLFNTVPEHPEPTLARTTGKVPRWLTGAFLKIGPARFEQGEDQYNHYFDGMGLLHRFGIKDGRVTYHSRYLRSRAFVQGQVRNRIMFDEFGTAALPDPCKSIFCRYFSYLIPFNFTDNDAINFLHCGDELYCTSETGIIHRVDPVNLNTYERIQMDKYIAVNTATAHPHYDSDGTMYNIGSNFIPPFPSYSVIKVPPVHDSPSGSAQALKHASVVAKIPIQSFFHPKYYHSFAMTPNYFVFLEQPLSISLCKLAFRKFRGLSLVDCLQWQEGENCRIHVVRRRDGRPLATRYECLAMFCFHHINAYEDDGHVVVDMCCYDNTDVIDSFYFKNLHDKDYKMTALAEARRLVLPLSGDLTDDCQNLVRLKDSKATAVLRSDGIVMCHWQVLSPRGLELPRIHYEKYNGRKYRYFYAASGTMDGKFKNSVLKVDVESSIVSQWQGSENQYPTEPVFAPDPDGEQEDSGVVVTLVCDVTSDRPDFLLIIDARDFSELARAEVGQIRTTALHGMFLPQVST</sequence>
<dbReference type="RefSeq" id="XP_014673173.1">
    <property type="nucleotide sequence ID" value="XM_014817687.1"/>
</dbReference>
<comment type="cofactor">
    <cofactor evidence="1">
        <name>Fe(2+)</name>
        <dbReference type="ChEBI" id="CHEBI:29033"/>
    </cofactor>
</comment>
<reference evidence="8 9" key="1">
    <citation type="submission" date="2025-05" db="UniProtKB">
        <authorList>
            <consortium name="RefSeq"/>
        </authorList>
    </citation>
    <scope>IDENTIFICATION</scope>
</reference>
<feature type="compositionally biased region" description="Polar residues" evidence="6">
    <location>
        <begin position="1"/>
        <end position="11"/>
    </location>
</feature>
<keyword evidence="5" id="KW-0408">Iron</keyword>
<evidence type="ECO:0000256" key="4">
    <source>
        <dbReference type="ARBA" id="ARBA00023002"/>
    </source>
</evidence>
<evidence type="ECO:0000256" key="2">
    <source>
        <dbReference type="ARBA" id="ARBA00006787"/>
    </source>
</evidence>
<dbReference type="PANTHER" id="PTHR10543:SF24">
    <property type="entry name" value="CAROTENOID ISOMEROOXYGENASE"/>
    <property type="match status" value="1"/>
</dbReference>
<proteinExistence type="inferred from homology"/>
<dbReference type="Pfam" id="PF03055">
    <property type="entry name" value="RPE65"/>
    <property type="match status" value="1"/>
</dbReference>
<organism evidence="7 8">
    <name type="scientific">Priapulus caudatus</name>
    <name type="common">Priapulid worm</name>
    <dbReference type="NCBI Taxonomy" id="37621"/>
    <lineage>
        <taxon>Eukaryota</taxon>
        <taxon>Metazoa</taxon>
        <taxon>Ecdysozoa</taxon>
        <taxon>Scalidophora</taxon>
        <taxon>Priapulida</taxon>
        <taxon>Priapulimorpha</taxon>
        <taxon>Priapulimorphida</taxon>
        <taxon>Priapulidae</taxon>
        <taxon>Priapulus</taxon>
    </lineage>
</organism>
<name>A0ABM1ELV1_PRICU</name>
<dbReference type="Proteomes" id="UP000695022">
    <property type="component" value="Unplaced"/>
</dbReference>
<dbReference type="GeneID" id="106813529"/>
<feature type="region of interest" description="Disordered" evidence="6">
    <location>
        <begin position="1"/>
        <end position="35"/>
    </location>
</feature>
<protein>
    <submittedName>
        <fullName evidence="8 9">Beta,beta-carotene 15,15'-monooxygenase-like</fullName>
    </submittedName>
</protein>